<dbReference type="Proteomes" id="UP000800235">
    <property type="component" value="Unassembled WGS sequence"/>
</dbReference>
<dbReference type="PANTHER" id="PTHR40624:SF1">
    <property type="entry name" value="BIOSYNTHESIS MONOOXYGENASE, PUTATIVE (AFU_ORTHOLOGUE AFUA_1G12025)-RELATED"/>
    <property type="match status" value="1"/>
</dbReference>
<organism evidence="1 2">
    <name type="scientific">Tothia fuscella</name>
    <dbReference type="NCBI Taxonomy" id="1048955"/>
    <lineage>
        <taxon>Eukaryota</taxon>
        <taxon>Fungi</taxon>
        <taxon>Dikarya</taxon>
        <taxon>Ascomycota</taxon>
        <taxon>Pezizomycotina</taxon>
        <taxon>Dothideomycetes</taxon>
        <taxon>Pleosporomycetidae</taxon>
        <taxon>Venturiales</taxon>
        <taxon>Cylindrosympodiaceae</taxon>
        <taxon>Tothia</taxon>
    </lineage>
</organism>
<keyword evidence="2" id="KW-1185">Reference proteome</keyword>
<dbReference type="AlphaFoldDB" id="A0A9P4NYH7"/>
<proteinExistence type="predicted"/>
<dbReference type="EMBL" id="MU007018">
    <property type="protein sequence ID" value="KAF2434007.1"/>
    <property type="molecule type" value="Genomic_DNA"/>
</dbReference>
<comment type="caution">
    <text evidence="1">The sequence shown here is derived from an EMBL/GenBank/DDBJ whole genome shotgun (WGS) entry which is preliminary data.</text>
</comment>
<dbReference type="PANTHER" id="PTHR40624">
    <property type="entry name" value="BIOSYNTHESIS MONOOXYGENASE, PUTATIVE (AFU_ORTHOLOGUE AFUA_1G12025)-RELATED"/>
    <property type="match status" value="1"/>
</dbReference>
<evidence type="ECO:0000313" key="1">
    <source>
        <dbReference type="EMBL" id="KAF2434007.1"/>
    </source>
</evidence>
<evidence type="ECO:0008006" key="3">
    <source>
        <dbReference type="Google" id="ProtNLM"/>
    </source>
</evidence>
<accession>A0A9P4NYH7</accession>
<sequence length="215" mass="23070">MPSLLFVADIKFKSREARDEAVLLLYKVTGNAWANEPGTTRYLVCLPIDTRDQTSIYMVEGYSSTQAQETHRKAAPTAALFKAFGAGLLASAPVTSTLPPAASFQRPGWTTLPTSAVIILTTFGYQRGKTSFALDGWRALASHAAGKEPGALAVDVTEDVNESKIHSVQVFDSATSADAHVNGQAIQANRQHNGSVRTGERSIVRLSVLYGFLGK</sequence>
<gene>
    <name evidence="1" type="ORF">EJ08DRAFT_20743</name>
</gene>
<dbReference type="InterPro" id="IPR011008">
    <property type="entry name" value="Dimeric_a/b-barrel"/>
</dbReference>
<protein>
    <recommendedName>
        <fullName evidence="3">ABM domain-containing protein</fullName>
    </recommendedName>
</protein>
<name>A0A9P4NYH7_9PEZI</name>
<dbReference type="Gene3D" id="3.30.70.100">
    <property type="match status" value="1"/>
</dbReference>
<evidence type="ECO:0000313" key="2">
    <source>
        <dbReference type="Proteomes" id="UP000800235"/>
    </source>
</evidence>
<reference evidence="1" key="1">
    <citation type="journal article" date="2020" name="Stud. Mycol.">
        <title>101 Dothideomycetes genomes: a test case for predicting lifestyles and emergence of pathogens.</title>
        <authorList>
            <person name="Haridas S."/>
            <person name="Albert R."/>
            <person name="Binder M."/>
            <person name="Bloem J."/>
            <person name="Labutti K."/>
            <person name="Salamov A."/>
            <person name="Andreopoulos B."/>
            <person name="Baker S."/>
            <person name="Barry K."/>
            <person name="Bills G."/>
            <person name="Bluhm B."/>
            <person name="Cannon C."/>
            <person name="Castanera R."/>
            <person name="Culley D."/>
            <person name="Daum C."/>
            <person name="Ezra D."/>
            <person name="Gonzalez J."/>
            <person name="Henrissat B."/>
            <person name="Kuo A."/>
            <person name="Liang C."/>
            <person name="Lipzen A."/>
            <person name="Lutzoni F."/>
            <person name="Magnuson J."/>
            <person name="Mondo S."/>
            <person name="Nolan M."/>
            <person name="Ohm R."/>
            <person name="Pangilinan J."/>
            <person name="Park H.-J."/>
            <person name="Ramirez L."/>
            <person name="Alfaro M."/>
            <person name="Sun H."/>
            <person name="Tritt A."/>
            <person name="Yoshinaga Y."/>
            <person name="Zwiers L.-H."/>
            <person name="Turgeon B."/>
            <person name="Goodwin S."/>
            <person name="Spatafora J."/>
            <person name="Crous P."/>
            <person name="Grigoriev I."/>
        </authorList>
    </citation>
    <scope>NUCLEOTIDE SEQUENCE</scope>
    <source>
        <strain evidence="1">CBS 130266</strain>
    </source>
</reference>
<dbReference type="SUPFAM" id="SSF54909">
    <property type="entry name" value="Dimeric alpha+beta barrel"/>
    <property type="match status" value="2"/>
</dbReference>
<dbReference type="OrthoDB" id="4520428at2759"/>